<evidence type="ECO:0000313" key="1">
    <source>
        <dbReference type="EMBL" id="OAQ32665.1"/>
    </source>
</evidence>
<dbReference type="EMBL" id="KV442024">
    <property type="protein sequence ID" value="OAQ32665.1"/>
    <property type="molecule type" value="Genomic_DNA"/>
</dbReference>
<keyword evidence="2" id="KW-1185">Reference proteome</keyword>
<dbReference type="AlphaFoldDB" id="A0A197K5B2"/>
<gene>
    <name evidence="1" type="ORF">K457DRAFT_16224</name>
</gene>
<dbReference type="Proteomes" id="UP000078512">
    <property type="component" value="Unassembled WGS sequence"/>
</dbReference>
<reference evidence="1 2" key="1">
    <citation type="submission" date="2016-05" db="EMBL/GenBank/DDBJ databases">
        <title>Genome sequencing reveals origins of a unique bacterial endosymbiosis in the earliest lineages of terrestrial Fungi.</title>
        <authorList>
            <consortium name="DOE Joint Genome Institute"/>
            <person name="Uehling J."/>
            <person name="Gryganskyi A."/>
            <person name="Hameed K."/>
            <person name="Tschaplinski T."/>
            <person name="Misztal P."/>
            <person name="Wu S."/>
            <person name="Desiro A."/>
            <person name="Vande Pol N."/>
            <person name="Du Z.-Y."/>
            <person name="Zienkiewicz A."/>
            <person name="Zienkiewicz K."/>
            <person name="Morin E."/>
            <person name="Tisserant E."/>
            <person name="Splivallo R."/>
            <person name="Hainaut M."/>
            <person name="Henrissat B."/>
            <person name="Ohm R."/>
            <person name="Kuo A."/>
            <person name="Yan J."/>
            <person name="Lipzen A."/>
            <person name="Nolan M."/>
            <person name="Labutti K."/>
            <person name="Barry K."/>
            <person name="Goldstein A."/>
            <person name="Labbe J."/>
            <person name="Schadt C."/>
            <person name="Tuskan G."/>
            <person name="Grigoriev I."/>
            <person name="Martin F."/>
            <person name="Vilgalys R."/>
            <person name="Bonito G."/>
        </authorList>
    </citation>
    <scope>NUCLEOTIDE SEQUENCE [LARGE SCALE GENOMIC DNA]</scope>
    <source>
        <strain evidence="1 2">AG-77</strain>
    </source>
</reference>
<proteinExistence type="predicted"/>
<protein>
    <submittedName>
        <fullName evidence="1">Uncharacterized protein</fullName>
    </submittedName>
</protein>
<dbReference type="Gene3D" id="3.80.10.10">
    <property type="entry name" value="Ribonuclease Inhibitor"/>
    <property type="match status" value="1"/>
</dbReference>
<organism evidence="1 2">
    <name type="scientific">Linnemannia elongata AG-77</name>
    <dbReference type="NCBI Taxonomy" id="1314771"/>
    <lineage>
        <taxon>Eukaryota</taxon>
        <taxon>Fungi</taxon>
        <taxon>Fungi incertae sedis</taxon>
        <taxon>Mucoromycota</taxon>
        <taxon>Mortierellomycotina</taxon>
        <taxon>Mortierellomycetes</taxon>
        <taxon>Mortierellales</taxon>
        <taxon>Mortierellaceae</taxon>
        <taxon>Linnemannia</taxon>
    </lineage>
</organism>
<dbReference type="OrthoDB" id="2423977at2759"/>
<name>A0A197K5B2_9FUNG</name>
<dbReference type="InterPro" id="IPR032675">
    <property type="entry name" value="LRR_dom_sf"/>
</dbReference>
<accession>A0A197K5B2</accession>
<evidence type="ECO:0000313" key="2">
    <source>
        <dbReference type="Proteomes" id="UP000078512"/>
    </source>
</evidence>
<sequence length="814" mass="92535">MSSTFPLPQECLEAIIRALGRLHGNGSVATMLRVNKYVCSVTLPILYGTVPALVLNQSYPKDSPAFKRRQKLIATLLLGVPKTRITDLIRVTFLQDPVDDQEHPPAPYAPYHSFASAIFLGNCNDAFDGDFSRFEGSRGVFFLNGAPSQRLLDFVEDHKLMDRYVTEAPLAKLSYKSHWTILTDAINRELRRDLTWALCSNMERLKYFEIPLSDIDRYLPLVEKFKALSKLRFELDRRLFPTDIDLDELTPEQRTILNHQRAERKRRLDQMLLFVQGLRHHHGRVLQTATCSGERPYLSDKCPEEYEEQLAGLLSPLPNPKTLHINNWGHFATKVKETNLSAVESIMPLQDEQGALSLPRLLEQSPFLHRCRSLQSISLTSFTDDVFQWAVDERMQHDADIAAGRSPQRPLVPLREVKVDNDRSTDGRLINDIGYSFGETLQHLEARPLFSRVTHPDDIIPDLVECLVGGLPSLPCWHAPLLSDLAIATYRNTLRIHPSLFAQCPQLKSIQLSDKCQRYSSSDNTRYEPAELGKLESLMLQGSPALSFCPTVLRNTPELNSLTLRMAHNNMPSYIPPVAELEEPDPEELAPTTAATTPNPPGRPIWTWDWDLPKLTNLELTSEFAYRFQFKLLRSTPCLERFLVDARSLSGQHKRILCVKDLLQNAQDSTAMDDTQDDDNDDETLDLLQLHYIHLPNLTNFSLIGDWTLDRRVLTILCKKVLPNTLRGLSLRGCSGFGFHDWVKTTSKHLSNLQTATASCEVTPESASEVGLILKWNNRDAQGRLWYARVNQSPEDTTDNANIIFWFHSIDIVE</sequence>